<dbReference type="Proteomes" id="UP001199642">
    <property type="component" value="Chromosome"/>
</dbReference>
<evidence type="ECO:0000256" key="2">
    <source>
        <dbReference type="SAM" id="Phobius"/>
    </source>
</evidence>
<keyword evidence="2" id="KW-0812">Transmembrane</keyword>
<dbReference type="Gene3D" id="3.40.30.10">
    <property type="entry name" value="Glutaredoxin"/>
    <property type="match status" value="1"/>
</dbReference>
<feature type="region of interest" description="Disordered" evidence="1">
    <location>
        <begin position="1"/>
        <end position="25"/>
    </location>
</feature>
<gene>
    <name evidence="3" type="ORF">K8F61_18900</name>
</gene>
<proteinExistence type="predicted"/>
<feature type="compositionally biased region" description="Basic and acidic residues" evidence="1">
    <location>
        <begin position="13"/>
        <end position="23"/>
    </location>
</feature>
<dbReference type="SUPFAM" id="SSF52833">
    <property type="entry name" value="Thioredoxin-like"/>
    <property type="match status" value="1"/>
</dbReference>
<sequence>MSSDETPNVPTRHSRDAVREKAQQVHAKQSRARIMRRVIIGLVAVVAVGAAGTAVAWAVGSAVSKPELRPSNMSEDGVVVRDAAVTATSTDATPTPAPSEAAPTAGETATPSPEPTSTAAAGAVDIHIYVDYLASAAGEFEKANAKQLNGWIEQGAATVSYHPVALLTANSNGTKYSLRAAAAAACVATHAPDQFYSYSHELLADQPAPDTDGKTDADLADIADSVGVDDLKQVRSCIEGKDYVGWAKDATTRALEGPLPGSKDLVLTDAFTVLVNGQAYTGALDDPAEFSQFVLSVASDAYYGTPEPTATPQPTPTPSS</sequence>
<feature type="compositionally biased region" description="Polar residues" evidence="1">
    <location>
        <begin position="1"/>
        <end position="11"/>
    </location>
</feature>
<evidence type="ECO:0000256" key="1">
    <source>
        <dbReference type="SAM" id="MobiDB-lite"/>
    </source>
</evidence>
<feature type="transmembrane region" description="Helical" evidence="2">
    <location>
        <begin position="38"/>
        <end position="59"/>
    </location>
</feature>
<dbReference type="InterPro" id="IPR036249">
    <property type="entry name" value="Thioredoxin-like_sf"/>
</dbReference>
<keyword evidence="2" id="KW-0472">Membrane</keyword>
<name>A0ABY3RW20_9MICO</name>
<dbReference type="EMBL" id="CP082781">
    <property type="protein sequence ID" value="UGS26647.1"/>
    <property type="molecule type" value="Genomic_DNA"/>
</dbReference>
<keyword evidence="2" id="KW-1133">Transmembrane helix</keyword>
<keyword evidence="4" id="KW-1185">Reference proteome</keyword>
<dbReference type="RefSeq" id="WP_067248251.1">
    <property type="nucleotide sequence ID" value="NZ_CP082781.1"/>
</dbReference>
<evidence type="ECO:0000313" key="3">
    <source>
        <dbReference type="EMBL" id="UGS26647.1"/>
    </source>
</evidence>
<feature type="region of interest" description="Disordered" evidence="1">
    <location>
        <begin position="87"/>
        <end position="118"/>
    </location>
</feature>
<evidence type="ECO:0000313" key="4">
    <source>
        <dbReference type="Proteomes" id="UP001199642"/>
    </source>
</evidence>
<organism evidence="3 4">
    <name type="scientific">Microbacterium resistens</name>
    <dbReference type="NCBI Taxonomy" id="156977"/>
    <lineage>
        <taxon>Bacteria</taxon>
        <taxon>Bacillati</taxon>
        <taxon>Actinomycetota</taxon>
        <taxon>Actinomycetes</taxon>
        <taxon>Micrococcales</taxon>
        <taxon>Microbacteriaceae</taxon>
        <taxon>Microbacterium</taxon>
    </lineage>
</organism>
<protein>
    <submittedName>
        <fullName evidence="3">Thioredoxin domain-containing protein</fullName>
    </submittedName>
</protein>
<accession>A0ABY3RW20</accession>
<reference evidence="3 4" key="1">
    <citation type="submission" date="2023-01" db="EMBL/GenBank/DDBJ databases">
        <title>Characterization of estradiol degrading bacteria Microbacterium sp. MZT7 and reveal degrading genes through genome analysis.</title>
        <authorList>
            <person name="Hao P."/>
            <person name="Gao Y."/>
        </authorList>
    </citation>
    <scope>NUCLEOTIDE SEQUENCE [LARGE SCALE GENOMIC DNA]</scope>
    <source>
        <strain evidence="3 4">MZT7</strain>
    </source>
</reference>